<dbReference type="InterPro" id="IPR027843">
    <property type="entry name" value="DUF4440"/>
</dbReference>
<evidence type="ECO:0000313" key="4">
    <source>
        <dbReference type="Proteomes" id="UP000645610"/>
    </source>
</evidence>
<dbReference type="InterPro" id="IPR032710">
    <property type="entry name" value="NTF2-like_dom_sf"/>
</dbReference>
<dbReference type="Proteomes" id="UP000645610">
    <property type="component" value="Unassembled WGS sequence"/>
</dbReference>
<dbReference type="Pfam" id="PF14534">
    <property type="entry name" value="DUF4440"/>
    <property type="match status" value="1"/>
</dbReference>
<name>A0A931BJX1_9BACT</name>
<keyword evidence="1" id="KW-0732">Signal</keyword>
<reference evidence="3 4" key="1">
    <citation type="submission" date="2020-11" db="EMBL/GenBank/DDBJ databases">
        <authorList>
            <person name="Kim M.K."/>
        </authorList>
    </citation>
    <scope>NUCLEOTIDE SEQUENCE [LARGE SCALE GENOMIC DNA]</scope>
    <source>
        <strain evidence="3 4">BT439</strain>
    </source>
</reference>
<dbReference type="AlphaFoldDB" id="A0A931BJX1"/>
<gene>
    <name evidence="3" type="ORF">I2I01_19805</name>
</gene>
<dbReference type="RefSeq" id="WP_196288261.1">
    <property type="nucleotide sequence ID" value="NZ_JADQDP010000005.1"/>
</dbReference>
<feature type="domain" description="DUF4440" evidence="2">
    <location>
        <begin position="33"/>
        <end position="146"/>
    </location>
</feature>
<comment type="caution">
    <text evidence="3">The sequence shown here is derived from an EMBL/GenBank/DDBJ whole genome shotgun (WGS) entry which is preliminary data.</text>
</comment>
<protein>
    <submittedName>
        <fullName evidence="3">SgcJ/EcaC family oxidoreductase</fullName>
    </submittedName>
</protein>
<keyword evidence="4" id="KW-1185">Reference proteome</keyword>
<organism evidence="3 4">
    <name type="scientific">Hymenobacter properus</name>
    <dbReference type="NCBI Taxonomy" id="2791026"/>
    <lineage>
        <taxon>Bacteria</taxon>
        <taxon>Pseudomonadati</taxon>
        <taxon>Bacteroidota</taxon>
        <taxon>Cytophagia</taxon>
        <taxon>Cytophagales</taxon>
        <taxon>Hymenobacteraceae</taxon>
        <taxon>Hymenobacter</taxon>
    </lineage>
</organism>
<dbReference type="NCBIfam" id="TIGR02246">
    <property type="entry name" value="SgcJ/EcaC family oxidoreductase"/>
    <property type="match status" value="1"/>
</dbReference>
<evidence type="ECO:0000256" key="1">
    <source>
        <dbReference type="SAM" id="SignalP"/>
    </source>
</evidence>
<evidence type="ECO:0000313" key="3">
    <source>
        <dbReference type="EMBL" id="MBF9143901.1"/>
    </source>
</evidence>
<sequence>MKTLVISALGLALVGAAHGQAVRPTSPDEQAVRQVLAGTVEAWNQHDTGRYFSYFAPEAQWVNVVGMWWHNVAEHRYALDIFMQVMFNKTTHTVLREEVKMLRPDLALVRHHWKLDGWVMPDGRDMSAVSTGVMTMLMEKRNNKWLVIDGQNTSIDKQAVDPVLTMKK</sequence>
<dbReference type="SUPFAM" id="SSF54427">
    <property type="entry name" value="NTF2-like"/>
    <property type="match status" value="1"/>
</dbReference>
<feature type="chain" id="PRO_5037690226" evidence="1">
    <location>
        <begin position="20"/>
        <end position="168"/>
    </location>
</feature>
<accession>A0A931BJX1</accession>
<dbReference type="EMBL" id="JADQDP010000005">
    <property type="protein sequence ID" value="MBF9143901.1"/>
    <property type="molecule type" value="Genomic_DNA"/>
</dbReference>
<feature type="signal peptide" evidence="1">
    <location>
        <begin position="1"/>
        <end position="19"/>
    </location>
</feature>
<proteinExistence type="predicted"/>
<dbReference type="Gene3D" id="3.10.450.50">
    <property type="match status" value="1"/>
</dbReference>
<dbReference type="InterPro" id="IPR011944">
    <property type="entry name" value="Steroid_delta5-4_isomerase"/>
</dbReference>
<evidence type="ECO:0000259" key="2">
    <source>
        <dbReference type="Pfam" id="PF14534"/>
    </source>
</evidence>